<feature type="transmembrane region" description="Helical" evidence="6">
    <location>
        <begin position="312"/>
        <end position="333"/>
    </location>
</feature>
<name>A0ABV8LMV6_9ACTN</name>
<dbReference type="InterPro" id="IPR020846">
    <property type="entry name" value="MFS_dom"/>
</dbReference>
<dbReference type="Gene3D" id="1.20.1250.20">
    <property type="entry name" value="MFS general substrate transporter like domains"/>
    <property type="match status" value="1"/>
</dbReference>
<dbReference type="InterPro" id="IPR011701">
    <property type="entry name" value="MFS"/>
</dbReference>
<dbReference type="PANTHER" id="PTHR43385:SF1">
    <property type="entry name" value="RIBOFLAVIN TRANSPORTER RIBJ"/>
    <property type="match status" value="1"/>
</dbReference>
<dbReference type="InterPro" id="IPR036259">
    <property type="entry name" value="MFS_trans_sf"/>
</dbReference>
<comment type="caution">
    <text evidence="8">The sequence shown here is derived from an EMBL/GenBank/DDBJ whole genome shotgun (WGS) entry which is preliminary data.</text>
</comment>
<feature type="transmembrane region" description="Helical" evidence="6">
    <location>
        <begin position="287"/>
        <end position="306"/>
    </location>
</feature>
<evidence type="ECO:0000313" key="9">
    <source>
        <dbReference type="Proteomes" id="UP001595816"/>
    </source>
</evidence>
<feature type="transmembrane region" description="Helical" evidence="6">
    <location>
        <begin position="257"/>
        <end position="275"/>
    </location>
</feature>
<reference evidence="9" key="1">
    <citation type="journal article" date="2019" name="Int. J. Syst. Evol. Microbiol.">
        <title>The Global Catalogue of Microorganisms (GCM) 10K type strain sequencing project: providing services to taxonomists for standard genome sequencing and annotation.</title>
        <authorList>
            <consortium name="The Broad Institute Genomics Platform"/>
            <consortium name="The Broad Institute Genome Sequencing Center for Infectious Disease"/>
            <person name="Wu L."/>
            <person name="Ma J."/>
        </authorList>
    </citation>
    <scope>NUCLEOTIDE SEQUENCE [LARGE SCALE GENOMIC DNA]</scope>
    <source>
        <strain evidence="9">CGMCC 4.7289</strain>
    </source>
</reference>
<dbReference type="SUPFAM" id="SSF103473">
    <property type="entry name" value="MFS general substrate transporter"/>
    <property type="match status" value="1"/>
</dbReference>
<dbReference type="Proteomes" id="UP001595816">
    <property type="component" value="Unassembled WGS sequence"/>
</dbReference>
<dbReference type="Pfam" id="PF07690">
    <property type="entry name" value="MFS_1"/>
    <property type="match status" value="1"/>
</dbReference>
<keyword evidence="3 6" id="KW-0812">Transmembrane</keyword>
<proteinExistence type="predicted"/>
<gene>
    <name evidence="8" type="ORF">ACFOZ4_16055</name>
</gene>
<keyword evidence="9" id="KW-1185">Reference proteome</keyword>
<evidence type="ECO:0000256" key="6">
    <source>
        <dbReference type="SAM" id="Phobius"/>
    </source>
</evidence>
<evidence type="ECO:0000259" key="7">
    <source>
        <dbReference type="PROSITE" id="PS50850"/>
    </source>
</evidence>
<sequence>MSTTLTPATTRTGGGRARPRRLVAVFAVTQTIGYGVLYYTFSVLLAPIAADLHSTAAHVTIALTVSVLAAAGAAIPVGRWLDRHGGRALMTAGSLLGVLAVAAWSQVRTLTQLYAVFAAIGLASAMSLYDAAFSVLIAVTDPAHRDGSLLAVTVVAGFASSIFFPLTAALTEALGWRTALLALAGLLAATAVPAHLAAVPSRSVHAARARNRHGRSAREAFRDNGFWLLAAAFVLHTAAVSSVSVLLVIYLRQAGHPATVAASLAGLLGVLSVTGRLTTTALARRHGMTTVTAAIFTVQAFGAAALPYLGPSLAGAAACVIAFGIGFGVATIARPAIVAHRYGTARYATIAASLTLPTTLAKAGAPLTAALLTPARALPLAGLFCLISAALLYAAGRRPPGSTHTKQ</sequence>
<feature type="transmembrane region" description="Helical" evidence="6">
    <location>
        <begin position="345"/>
        <end position="365"/>
    </location>
</feature>
<dbReference type="InterPro" id="IPR052983">
    <property type="entry name" value="MFS_Riboflavin_Transporter"/>
</dbReference>
<evidence type="ECO:0000256" key="4">
    <source>
        <dbReference type="ARBA" id="ARBA00022989"/>
    </source>
</evidence>
<evidence type="ECO:0000256" key="5">
    <source>
        <dbReference type="ARBA" id="ARBA00023136"/>
    </source>
</evidence>
<feature type="transmembrane region" description="Helical" evidence="6">
    <location>
        <begin position="88"/>
        <end position="107"/>
    </location>
</feature>
<evidence type="ECO:0000256" key="2">
    <source>
        <dbReference type="ARBA" id="ARBA00022448"/>
    </source>
</evidence>
<dbReference type="PROSITE" id="PS50850">
    <property type="entry name" value="MFS"/>
    <property type="match status" value="1"/>
</dbReference>
<keyword evidence="5 6" id="KW-0472">Membrane</keyword>
<comment type="subcellular location">
    <subcellularLocation>
        <location evidence="1">Cell membrane</location>
        <topology evidence="1">Multi-pass membrane protein</topology>
    </subcellularLocation>
</comment>
<feature type="transmembrane region" description="Helical" evidence="6">
    <location>
        <begin position="113"/>
        <end position="137"/>
    </location>
</feature>
<dbReference type="RefSeq" id="WP_253753837.1">
    <property type="nucleotide sequence ID" value="NZ_JAMZDZ010000001.1"/>
</dbReference>
<evidence type="ECO:0000256" key="1">
    <source>
        <dbReference type="ARBA" id="ARBA00004651"/>
    </source>
</evidence>
<dbReference type="EMBL" id="JBHSAY010000009">
    <property type="protein sequence ID" value="MFC4132124.1"/>
    <property type="molecule type" value="Genomic_DNA"/>
</dbReference>
<dbReference type="PANTHER" id="PTHR43385">
    <property type="entry name" value="RIBOFLAVIN TRANSPORTER RIBJ"/>
    <property type="match status" value="1"/>
</dbReference>
<organism evidence="8 9">
    <name type="scientific">Hamadaea flava</name>
    <dbReference type="NCBI Taxonomy" id="1742688"/>
    <lineage>
        <taxon>Bacteria</taxon>
        <taxon>Bacillati</taxon>
        <taxon>Actinomycetota</taxon>
        <taxon>Actinomycetes</taxon>
        <taxon>Micromonosporales</taxon>
        <taxon>Micromonosporaceae</taxon>
        <taxon>Hamadaea</taxon>
    </lineage>
</organism>
<evidence type="ECO:0000256" key="3">
    <source>
        <dbReference type="ARBA" id="ARBA00022692"/>
    </source>
</evidence>
<feature type="transmembrane region" description="Helical" evidence="6">
    <location>
        <begin position="61"/>
        <end position="81"/>
    </location>
</feature>
<feature type="transmembrane region" description="Helical" evidence="6">
    <location>
        <begin position="377"/>
        <end position="396"/>
    </location>
</feature>
<accession>A0ABV8LMV6</accession>
<feature type="transmembrane region" description="Helical" evidence="6">
    <location>
        <begin position="225"/>
        <end position="251"/>
    </location>
</feature>
<keyword evidence="4 6" id="KW-1133">Transmembrane helix</keyword>
<feature type="transmembrane region" description="Helical" evidence="6">
    <location>
        <begin position="149"/>
        <end position="168"/>
    </location>
</feature>
<feature type="transmembrane region" description="Helical" evidence="6">
    <location>
        <begin position="21"/>
        <end position="41"/>
    </location>
</feature>
<feature type="domain" description="Major facilitator superfamily (MFS) profile" evidence="7">
    <location>
        <begin position="21"/>
        <end position="400"/>
    </location>
</feature>
<evidence type="ECO:0000313" key="8">
    <source>
        <dbReference type="EMBL" id="MFC4132124.1"/>
    </source>
</evidence>
<protein>
    <submittedName>
        <fullName evidence="8">MFS transporter</fullName>
    </submittedName>
</protein>
<keyword evidence="2" id="KW-0813">Transport</keyword>
<feature type="transmembrane region" description="Helical" evidence="6">
    <location>
        <begin position="180"/>
        <end position="204"/>
    </location>
</feature>